<dbReference type="STRING" id="869754.A0A1A0HJI6"/>
<dbReference type="RefSeq" id="XP_018714642.1">
    <property type="nucleotide sequence ID" value="XM_018858622.1"/>
</dbReference>
<dbReference type="PANTHER" id="PTHR38644:SF1">
    <property type="entry name" value="EXPRESSED PROTEIN"/>
    <property type="match status" value="1"/>
</dbReference>
<proteinExistence type="predicted"/>
<comment type="caution">
    <text evidence="2">The sequence shown here is derived from an EMBL/GenBank/DDBJ whole genome shotgun (WGS) entry which is preliminary data.</text>
</comment>
<dbReference type="InterPro" id="IPR056196">
    <property type="entry name" value="Mmc1_C"/>
</dbReference>
<dbReference type="GeneID" id="30031598"/>
<sequence>MLASANGGAVPASLRQYERRFPEDAVTCANIDTYLQLRRHDGRANNVVAGVFYENAAVRGALQFLDVLLADPLAGGSEAWHRQVQARPLTQNTIFTHKNSALPLVLPTAFARQLHAVCVGLPVLDADTRPRFPGALPPLPAAPNYLQLIEINKPQDVDSLADVCSFFIHVTADLAGAPDRWPRHVRHKVLLTVVDSDEYTPRSLETTPVAFCAAPDGARHVIKVNSRVLAAGIDAFYRWDTRAASQYFESVQASNVLETAKFLLWHVRTENVRAWTLLLIRRDIAAGLLSESQLRQAYDDLRLHDLVQGSRHMHAELQTVLAPQTRAFFRNKLPWYMLYLQNDNVEYTVKDFFSAHFMSRSIDSYSYLRGQLVARLQEHKYAHYSEKDRLRVHNPLQQYKADLINTRVPQEIQRAVYSALVSAFVYYQLPLSALALAGYMWVGVESQTAVAIAALGWVVGFNHVSKAWHDFTATWLKRLFEDVRLVISRDCMEDGLLKELNANFEGAKEVAAVKQQVLADLEAVSPPRD</sequence>
<evidence type="ECO:0000313" key="3">
    <source>
        <dbReference type="Proteomes" id="UP000092555"/>
    </source>
</evidence>
<protein>
    <recommendedName>
        <fullName evidence="1">Mmc1 C-terminal domain-containing protein</fullName>
    </recommendedName>
</protein>
<feature type="domain" description="Mmc1 C-terminal" evidence="1">
    <location>
        <begin position="304"/>
        <end position="484"/>
    </location>
</feature>
<evidence type="ECO:0000313" key="2">
    <source>
        <dbReference type="EMBL" id="OBA24161.1"/>
    </source>
</evidence>
<name>A0A1A0HJI6_9ASCO</name>
<dbReference type="OrthoDB" id="5319015at2759"/>
<dbReference type="AlphaFoldDB" id="A0A1A0HJI6"/>
<gene>
    <name evidence="2" type="ORF">METBIDRAFT_77014</name>
</gene>
<accession>A0A1A0HJI6</accession>
<dbReference type="PANTHER" id="PTHR38644">
    <property type="entry name" value="EXPRESSED PROTEIN"/>
    <property type="match status" value="1"/>
</dbReference>
<organism evidence="2 3">
    <name type="scientific">Metschnikowia bicuspidata var. bicuspidata NRRL YB-4993</name>
    <dbReference type="NCBI Taxonomy" id="869754"/>
    <lineage>
        <taxon>Eukaryota</taxon>
        <taxon>Fungi</taxon>
        <taxon>Dikarya</taxon>
        <taxon>Ascomycota</taxon>
        <taxon>Saccharomycotina</taxon>
        <taxon>Pichiomycetes</taxon>
        <taxon>Metschnikowiaceae</taxon>
        <taxon>Metschnikowia</taxon>
    </lineage>
</organism>
<dbReference type="EMBL" id="LXTC01000001">
    <property type="protein sequence ID" value="OBA24161.1"/>
    <property type="molecule type" value="Genomic_DNA"/>
</dbReference>
<dbReference type="Proteomes" id="UP000092555">
    <property type="component" value="Unassembled WGS sequence"/>
</dbReference>
<reference evidence="2 3" key="1">
    <citation type="submission" date="2016-05" db="EMBL/GenBank/DDBJ databases">
        <title>Comparative genomics of biotechnologically important yeasts.</title>
        <authorList>
            <consortium name="DOE Joint Genome Institute"/>
            <person name="Riley R."/>
            <person name="Haridas S."/>
            <person name="Wolfe K.H."/>
            <person name="Lopes M.R."/>
            <person name="Hittinger C.T."/>
            <person name="Goker M."/>
            <person name="Salamov A."/>
            <person name="Wisecaver J."/>
            <person name="Long T.M."/>
            <person name="Aerts A.L."/>
            <person name="Barry K."/>
            <person name="Choi C."/>
            <person name="Clum A."/>
            <person name="Coughlan A.Y."/>
            <person name="Deshpande S."/>
            <person name="Douglass A.P."/>
            <person name="Hanson S.J."/>
            <person name="Klenk H.-P."/>
            <person name="LaButti K."/>
            <person name="Lapidus A."/>
            <person name="Lindquist E."/>
            <person name="Lipzen A."/>
            <person name="Meier-kolthoff J.P."/>
            <person name="Ohm R.A."/>
            <person name="Otillar R.P."/>
            <person name="Pangilinan J."/>
            <person name="Peng Y."/>
            <person name="Rokas A."/>
            <person name="Rosa C.A."/>
            <person name="Scheuner C."/>
            <person name="Sibirny A.A."/>
            <person name="Slot J.C."/>
            <person name="Stielow J.B."/>
            <person name="Sun H."/>
            <person name="Kurtzman C.P."/>
            <person name="Blackwell M."/>
            <person name="Grigoriev I.V."/>
            <person name="Jeffries T.W."/>
        </authorList>
    </citation>
    <scope>NUCLEOTIDE SEQUENCE [LARGE SCALE GENOMIC DNA]</scope>
    <source>
        <strain evidence="2 3">NRRL YB-4993</strain>
    </source>
</reference>
<evidence type="ECO:0000259" key="1">
    <source>
        <dbReference type="Pfam" id="PF23868"/>
    </source>
</evidence>
<keyword evidence="3" id="KW-1185">Reference proteome</keyword>
<dbReference type="Pfam" id="PF23868">
    <property type="entry name" value="Mmc1_C"/>
    <property type="match status" value="1"/>
</dbReference>